<name>A0A889IQG6_9CAUD</name>
<dbReference type="Proteomes" id="UP000622430">
    <property type="component" value="Segment"/>
</dbReference>
<dbReference type="SUPFAM" id="SSF53955">
    <property type="entry name" value="Lysozyme-like"/>
    <property type="match status" value="1"/>
</dbReference>
<dbReference type="InterPro" id="IPR023346">
    <property type="entry name" value="Lysozyme-like_dom_sf"/>
</dbReference>
<accession>A0A889IQG6</accession>
<evidence type="ECO:0000313" key="2">
    <source>
        <dbReference type="Proteomes" id="UP000622430"/>
    </source>
</evidence>
<evidence type="ECO:0000313" key="1">
    <source>
        <dbReference type="EMBL" id="QRE00399.1"/>
    </source>
</evidence>
<dbReference type="Gene3D" id="1.10.530.10">
    <property type="match status" value="1"/>
</dbReference>
<reference evidence="1" key="1">
    <citation type="submission" date="2021-01" db="EMBL/GenBank/DDBJ databases">
        <authorList>
            <person name="Rakov C."/>
            <person name="Alkalay-Oren S."/>
            <person name="Coppenhagen-Glazer S."/>
            <person name="Hazan R."/>
        </authorList>
    </citation>
    <scope>NUCLEOTIDE SEQUENCE</scope>
</reference>
<organism evidence="1 2">
    <name type="scientific">Burkholderia phage BCSR52</name>
    <dbReference type="NCBI Taxonomy" id="2805748"/>
    <lineage>
        <taxon>Viruses</taxon>
        <taxon>Duplodnaviria</taxon>
        <taxon>Heunggongvirae</taxon>
        <taxon>Uroviricota</taxon>
        <taxon>Caudoviricetes</taxon>
        <taxon>Lindbergviridae</taxon>
        <taxon>Irusalimvirus</taxon>
        <taxon>Irusalimvirus BCSR52</taxon>
    </lineage>
</organism>
<keyword evidence="2" id="KW-1185">Reference proteome</keyword>
<protein>
    <submittedName>
        <fullName evidence="1">Endolysin</fullName>
    </submittedName>
</protein>
<proteinExistence type="predicted"/>
<dbReference type="EMBL" id="MW460246">
    <property type="protein sequence ID" value="QRE00399.1"/>
    <property type="molecule type" value="Genomic_DNA"/>
</dbReference>
<sequence>MNIPKIAFQTATACSDSAASLWLPAFENAFDEFGVSNPAYACAILAHVGVESASLTVFAENLNYSAQGLSNTWARYSSTGVRGGAPNALALKLARNPQAIANNVYANRLGNGDEASGDGWNHRGMGPIQLTGKDVQFAFMMAADVDLTTSGDALAQPDVGAKSAVWFCMKYKSGFAAAIDAGNFDKTTLIVNGQGPCDANHGATRKSRFSAALNAWK</sequence>